<dbReference type="Proteomes" id="UP000218505">
    <property type="component" value="Chromosome"/>
</dbReference>
<keyword evidence="3" id="KW-1185">Reference proteome</keyword>
<dbReference type="CDD" id="cd04859">
    <property type="entry name" value="Prim_Pol"/>
    <property type="match status" value="1"/>
</dbReference>
<protein>
    <submittedName>
        <fullName evidence="2">DNA primase</fullName>
    </submittedName>
</protein>
<accession>A0A290ZEU1</accession>
<sequence>MTMLASALAAVTRGWAVFPLRPGGKLPALHGTARCPRTGPCATGHLGWEQRAMTDPDQVRWYWGSPRFRDCNVGTACGPSGLVVVDLDTAKSDQDVVPDGWSRKEVGDGLDMFALVCAQAGQPVPAETLTVATPSGGTHLYYRAPAGTALRNTQGGLGWKIDTRAWGGYVVAPGSSTPTGLYTTTTDLPVADLPTWLHQRLSPRPVVARTAAPQARSERLPAYVDSAIRGECDKVSAAPSGQHSSVLFTAAVALGQLVGAQALPSATAEDALYAAASHMITGQCRCTDREVLRTIANGLRAGASRPRTLPKTGAA</sequence>
<name>A0A290ZEU1_9PSEU</name>
<gene>
    <name evidence="2" type="ORF">CNX65_32760</name>
</gene>
<reference evidence="2" key="1">
    <citation type="submission" date="2017-09" db="EMBL/GenBank/DDBJ databases">
        <title>Complete Genome Sequence of ansamitocin-producing Bacterium Actinosynnema pretiosum X47.</title>
        <authorList>
            <person name="Cao G."/>
            <person name="Zong G."/>
            <person name="Zhong C."/>
            <person name="Fu J."/>
        </authorList>
    </citation>
    <scope>NUCLEOTIDE SEQUENCE [LARGE SCALE GENOMIC DNA]</scope>
    <source>
        <strain evidence="2">X47</strain>
    </source>
</reference>
<evidence type="ECO:0000313" key="3">
    <source>
        <dbReference type="Proteomes" id="UP000218505"/>
    </source>
</evidence>
<dbReference type="InterPro" id="IPR015330">
    <property type="entry name" value="DNA_primase/pol_bifunc_N"/>
</dbReference>
<organism evidence="2 3">
    <name type="scientific">Actinosynnema pretiosum</name>
    <dbReference type="NCBI Taxonomy" id="42197"/>
    <lineage>
        <taxon>Bacteria</taxon>
        <taxon>Bacillati</taxon>
        <taxon>Actinomycetota</taxon>
        <taxon>Actinomycetes</taxon>
        <taxon>Pseudonocardiales</taxon>
        <taxon>Pseudonocardiaceae</taxon>
        <taxon>Actinosynnema</taxon>
    </lineage>
</organism>
<dbReference type="AlphaFoldDB" id="A0A290ZEU1"/>
<dbReference type="EMBL" id="CP023445">
    <property type="protein sequence ID" value="ATE57494.1"/>
    <property type="molecule type" value="Genomic_DNA"/>
</dbReference>
<feature type="domain" description="DNA primase/polymerase bifunctional N-terminal" evidence="1">
    <location>
        <begin position="7"/>
        <end position="197"/>
    </location>
</feature>
<evidence type="ECO:0000313" key="2">
    <source>
        <dbReference type="EMBL" id="ATE57494.1"/>
    </source>
</evidence>
<dbReference type="SMART" id="SM00943">
    <property type="entry name" value="Prim-Pol"/>
    <property type="match status" value="1"/>
</dbReference>
<dbReference type="Pfam" id="PF09250">
    <property type="entry name" value="Prim-Pol"/>
    <property type="match status" value="1"/>
</dbReference>
<dbReference type="RefSeq" id="WP_096497165.1">
    <property type="nucleotide sequence ID" value="NZ_CP023445.1"/>
</dbReference>
<dbReference type="KEGG" id="apre:CNX65_32760"/>
<evidence type="ECO:0000259" key="1">
    <source>
        <dbReference type="SMART" id="SM00943"/>
    </source>
</evidence>
<dbReference type="SUPFAM" id="SSF56747">
    <property type="entry name" value="Prim-pol domain"/>
    <property type="match status" value="1"/>
</dbReference>
<proteinExistence type="predicted"/>